<dbReference type="RefSeq" id="WP_121795307.1">
    <property type="nucleotide sequence ID" value="NZ_RDBF01000013.1"/>
</dbReference>
<dbReference type="CDD" id="cd00118">
    <property type="entry name" value="LysM"/>
    <property type="match status" value="1"/>
</dbReference>
<keyword evidence="1" id="KW-0472">Membrane</keyword>
<comment type="caution">
    <text evidence="3">The sequence shown here is derived from an EMBL/GenBank/DDBJ whole genome shotgun (WGS) entry which is preliminary data.</text>
</comment>
<evidence type="ECO:0000313" key="4">
    <source>
        <dbReference type="Proteomes" id="UP000282515"/>
    </source>
</evidence>
<accession>A0A3L8PHX4</accession>
<keyword evidence="4" id="KW-1185">Reference proteome</keyword>
<sequence>MTYRSIAVAVLSTAITATALPQVPRWLRLAGEGDLEAVVSYGAATGATLLLAWCAVLSLLALVDVRLVRRLAPRWALALLLGGVAGGLVAGPASGSSELDGLRLPERPLGATAASTEASPAVQHRVVAGDSLWTIASRHLPPGHDVADAAAATTAWYEHNRDVIGPNPDHIVPGQVLLAPEANR</sequence>
<protein>
    <submittedName>
        <fullName evidence="3">LysM peptidoglycan-binding domain-containing protein</fullName>
    </submittedName>
</protein>
<gene>
    <name evidence="3" type="ORF">D9V41_14555</name>
</gene>
<dbReference type="Pfam" id="PF01476">
    <property type="entry name" value="LysM"/>
    <property type="match status" value="1"/>
</dbReference>
<feature type="transmembrane region" description="Helical" evidence="1">
    <location>
        <begin position="75"/>
        <end position="93"/>
    </location>
</feature>
<organism evidence="3 4">
    <name type="scientific">Aeromicrobium phragmitis</name>
    <dbReference type="NCBI Taxonomy" id="2478914"/>
    <lineage>
        <taxon>Bacteria</taxon>
        <taxon>Bacillati</taxon>
        <taxon>Actinomycetota</taxon>
        <taxon>Actinomycetes</taxon>
        <taxon>Propionibacteriales</taxon>
        <taxon>Nocardioidaceae</taxon>
        <taxon>Aeromicrobium</taxon>
    </lineage>
</organism>
<dbReference type="AlphaFoldDB" id="A0A3L8PHX4"/>
<evidence type="ECO:0000259" key="2">
    <source>
        <dbReference type="PROSITE" id="PS51782"/>
    </source>
</evidence>
<dbReference type="InterPro" id="IPR036779">
    <property type="entry name" value="LysM_dom_sf"/>
</dbReference>
<name>A0A3L8PHX4_9ACTN</name>
<dbReference type="Gene3D" id="3.10.350.10">
    <property type="entry name" value="LysM domain"/>
    <property type="match status" value="1"/>
</dbReference>
<proteinExistence type="predicted"/>
<dbReference type="Proteomes" id="UP000282515">
    <property type="component" value="Unassembled WGS sequence"/>
</dbReference>
<evidence type="ECO:0000313" key="3">
    <source>
        <dbReference type="EMBL" id="RLV54811.1"/>
    </source>
</evidence>
<dbReference type="InterPro" id="IPR018392">
    <property type="entry name" value="LysM"/>
</dbReference>
<evidence type="ECO:0000256" key="1">
    <source>
        <dbReference type="SAM" id="Phobius"/>
    </source>
</evidence>
<keyword evidence="1" id="KW-0812">Transmembrane</keyword>
<reference evidence="3 4" key="1">
    <citation type="submission" date="2018-10" db="EMBL/GenBank/DDBJ databases">
        <title>Aeromicrobium sp. 9W16Y-2 whole genome shotgun sequence.</title>
        <authorList>
            <person name="Li F."/>
        </authorList>
    </citation>
    <scope>NUCLEOTIDE SEQUENCE [LARGE SCALE GENOMIC DNA]</scope>
    <source>
        <strain evidence="3 4">9W16Y-2</strain>
    </source>
</reference>
<feature type="transmembrane region" description="Helical" evidence="1">
    <location>
        <begin position="43"/>
        <end position="63"/>
    </location>
</feature>
<keyword evidence="1" id="KW-1133">Transmembrane helix</keyword>
<dbReference type="EMBL" id="RDBF01000013">
    <property type="protein sequence ID" value="RLV54811.1"/>
    <property type="molecule type" value="Genomic_DNA"/>
</dbReference>
<dbReference type="PROSITE" id="PS51782">
    <property type="entry name" value="LYSM"/>
    <property type="match status" value="1"/>
</dbReference>
<feature type="domain" description="LysM" evidence="2">
    <location>
        <begin position="122"/>
        <end position="179"/>
    </location>
</feature>
<dbReference type="OrthoDB" id="3210682at2"/>